<dbReference type="Gene3D" id="3.40.50.300">
    <property type="entry name" value="P-loop containing nucleotide triphosphate hydrolases"/>
    <property type="match status" value="1"/>
</dbReference>
<reference evidence="8 9" key="1">
    <citation type="journal article" date="2015" name="Genome Announc.">
        <title>Genomes of Geoalkalibacter ferrihydriticus Z-0531T and Geoalkalibacter subterraneus Red1T, Two Haloalkaliphilic Metal-Reducing Deltaproteobacteria.</title>
        <authorList>
            <person name="Badalamenti J.P."/>
            <person name="Krajmalnik-Brown R."/>
            <person name="Torres C.I."/>
            <person name="Bond D.R."/>
        </authorList>
    </citation>
    <scope>NUCLEOTIDE SEQUENCE [LARGE SCALE GENOMIC DNA]</scope>
    <source>
        <strain evidence="8 9">Red1</strain>
    </source>
</reference>
<evidence type="ECO:0000256" key="4">
    <source>
        <dbReference type="ARBA" id="ARBA00022741"/>
    </source>
</evidence>
<comment type="pathway">
    <text evidence="2 6">Metabolic intermediate biosynthesis; 5-phospho-alpha-D-ribose 1-diphosphate biosynthesis; 5-phospho-alpha-D-ribose 1-diphosphate from D-ribose 5-phosphate (route II): step 3/3.</text>
</comment>
<keyword evidence="3 6" id="KW-0808">Transferase</keyword>
<keyword evidence="5 6" id="KW-0067">ATP-binding</keyword>
<dbReference type="PANTHER" id="PTHR23117">
    <property type="entry name" value="GUANYLATE KINASE-RELATED"/>
    <property type="match status" value="1"/>
</dbReference>
<organism evidence="8 9">
    <name type="scientific">Geoalkalibacter subterraneus</name>
    <dbReference type="NCBI Taxonomy" id="483547"/>
    <lineage>
        <taxon>Bacteria</taxon>
        <taxon>Pseudomonadati</taxon>
        <taxon>Thermodesulfobacteriota</taxon>
        <taxon>Desulfuromonadia</taxon>
        <taxon>Desulfuromonadales</taxon>
        <taxon>Geoalkalibacteraceae</taxon>
        <taxon>Geoalkalibacter</taxon>
    </lineage>
</organism>
<dbReference type="GO" id="GO:0019634">
    <property type="term" value="P:organic phosphonate metabolic process"/>
    <property type="evidence" value="ECO:0007669"/>
    <property type="project" value="UniProtKB-UniRule"/>
</dbReference>
<evidence type="ECO:0000256" key="2">
    <source>
        <dbReference type="ARBA" id="ARBA00005069"/>
    </source>
</evidence>
<dbReference type="OrthoDB" id="341217at2"/>
<dbReference type="NCBIfam" id="NF007485">
    <property type="entry name" value="PRK10078.1"/>
    <property type="match status" value="1"/>
</dbReference>
<comment type="catalytic activity">
    <reaction evidence="1 6">
        <text>alpha-D-ribose 1,5-bisphosphate + ATP = 5-phospho-alpha-D-ribose 1-diphosphate + ADP</text>
        <dbReference type="Rhea" id="RHEA:20109"/>
        <dbReference type="ChEBI" id="CHEBI:30616"/>
        <dbReference type="ChEBI" id="CHEBI:58017"/>
        <dbReference type="ChEBI" id="CHEBI:68688"/>
        <dbReference type="ChEBI" id="CHEBI:456216"/>
        <dbReference type="EC" id="2.7.4.23"/>
    </reaction>
</comment>
<gene>
    <name evidence="6" type="primary">phnN</name>
    <name evidence="8" type="ORF">GSUB_11870</name>
</gene>
<dbReference type="HOGENOM" id="CLU_102477_0_0_7"/>
<evidence type="ECO:0000259" key="7">
    <source>
        <dbReference type="PROSITE" id="PS50052"/>
    </source>
</evidence>
<feature type="domain" description="Guanylate kinase-like" evidence="7">
    <location>
        <begin position="6"/>
        <end position="184"/>
    </location>
</feature>
<dbReference type="Pfam" id="PF00625">
    <property type="entry name" value="Guanylate_kin"/>
    <property type="match status" value="1"/>
</dbReference>
<dbReference type="InterPro" id="IPR008145">
    <property type="entry name" value="GK/Ca_channel_bsu"/>
</dbReference>
<keyword evidence="9" id="KW-1185">Reference proteome</keyword>
<evidence type="ECO:0000256" key="1">
    <source>
        <dbReference type="ARBA" id="ARBA00000373"/>
    </source>
</evidence>
<dbReference type="SUPFAM" id="SSF52540">
    <property type="entry name" value="P-loop containing nucleoside triphosphate hydrolases"/>
    <property type="match status" value="1"/>
</dbReference>
<dbReference type="UniPathway" id="UPA00087">
    <property type="reaction ID" value="UER00175"/>
</dbReference>
<evidence type="ECO:0000256" key="6">
    <source>
        <dbReference type="HAMAP-Rule" id="MF_00836"/>
    </source>
</evidence>
<dbReference type="AlphaFoldDB" id="A0A0B5FU52"/>
<dbReference type="STRING" id="483547.GSUB_11870"/>
<dbReference type="GO" id="GO:0005829">
    <property type="term" value="C:cytosol"/>
    <property type="evidence" value="ECO:0007669"/>
    <property type="project" value="TreeGrafter"/>
</dbReference>
<evidence type="ECO:0000256" key="5">
    <source>
        <dbReference type="ARBA" id="ARBA00022840"/>
    </source>
</evidence>
<dbReference type="EMBL" id="CP010311">
    <property type="protein sequence ID" value="AJF07121.1"/>
    <property type="molecule type" value="Genomic_DNA"/>
</dbReference>
<protein>
    <recommendedName>
        <fullName evidence="6">Ribose 1,5-bisphosphate phosphokinase PhnN</fullName>
        <ecNumber evidence="6">2.7.4.23</ecNumber>
    </recommendedName>
    <alternativeName>
        <fullName evidence="6">Ribose 1,5-bisphosphokinase</fullName>
    </alternativeName>
</protein>
<name>A0A0B5FU52_9BACT</name>
<dbReference type="GO" id="GO:0033863">
    <property type="term" value="F:ribose 1,5-bisphosphate phosphokinase activity"/>
    <property type="evidence" value="ECO:0007669"/>
    <property type="project" value="UniProtKB-UniRule"/>
</dbReference>
<evidence type="ECO:0000313" key="9">
    <source>
        <dbReference type="Proteomes" id="UP000035036"/>
    </source>
</evidence>
<keyword evidence="8" id="KW-0418">Kinase</keyword>
<dbReference type="EC" id="2.7.4.23" evidence="6"/>
<dbReference type="Proteomes" id="UP000035036">
    <property type="component" value="Chromosome"/>
</dbReference>
<sequence>MLRKSGRLFYVIGASGAGKDSLLNYARQQLKNIPTIAFAHRYITRPASTDGENHVALSNEEFMVRVRNGMIVMHWQSHGNHYGVGSEINSWLANGIDVVVNGSREYLPTAAKLFPEIRPVLINVSEVVLLRRLLGRNREDKEEIAARINRSKQVSVTQEWPNIHIINNDSKLENAGEEFIELITMARESECV</sequence>
<dbReference type="PROSITE" id="PS50052">
    <property type="entry name" value="GUANYLATE_KINASE_2"/>
    <property type="match status" value="1"/>
</dbReference>
<dbReference type="HAMAP" id="MF_00836">
    <property type="entry name" value="PhnN"/>
    <property type="match status" value="1"/>
</dbReference>
<evidence type="ECO:0000256" key="3">
    <source>
        <dbReference type="ARBA" id="ARBA00022679"/>
    </source>
</evidence>
<dbReference type="GO" id="GO:0005524">
    <property type="term" value="F:ATP binding"/>
    <property type="evidence" value="ECO:0007669"/>
    <property type="project" value="UniProtKB-KW"/>
</dbReference>
<proteinExistence type="inferred from homology"/>
<dbReference type="InterPro" id="IPR027417">
    <property type="entry name" value="P-loop_NTPase"/>
</dbReference>
<comment type="caution">
    <text evidence="6">Lacks conserved residue(s) required for the propagation of feature annotation.</text>
</comment>
<dbReference type="InterPro" id="IPR012699">
    <property type="entry name" value="PhnN"/>
</dbReference>
<dbReference type="KEGG" id="gsb:GSUB_11870"/>
<comment type="similarity">
    <text evidence="6">Belongs to the ribose 1,5-bisphosphokinase family.</text>
</comment>
<dbReference type="NCBIfam" id="TIGR02322">
    <property type="entry name" value="phosphon_PhnN"/>
    <property type="match status" value="1"/>
</dbReference>
<dbReference type="GO" id="GO:0006015">
    <property type="term" value="P:5-phosphoribose 1-diphosphate biosynthetic process"/>
    <property type="evidence" value="ECO:0007669"/>
    <property type="project" value="UniProtKB-UniRule"/>
</dbReference>
<dbReference type="RefSeq" id="WP_040200962.1">
    <property type="nucleotide sequence ID" value="NZ_CP010311.1"/>
</dbReference>
<dbReference type="SMART" id="SM00072">
    <property type="entry name" value="GuKc"/>
    <property type="match status" value="1"/>
</dbReference>
<comment type="function">
    <text evidence="6">Catalyzes the phosphorylation of ribose 1,5-bisphosphate to 5-phospho-D-ribosyl alpha-1-diphosphate (PRPP).</text>
</comment>
<accession>A0A0B5FU52</accession>
<evidence type="ECO:0000313" key="8">
    <source>
        <dbReference type="EMBL" id="AJF07121.1"/>
    </source>
</evidence>
<dbReference type="PANTHER" id="PTHR23117:SF8">
    <property type="entry name" value="RIBOSE 1,5-BISPHOSPHATE PHOSPHOKINASE PHNN"/>
    <property type="match status" value="1"/>
</dbReference>
<keyword evidence="4 6" id="KW-0547">Nucleotide-binding</keyword>
<dbReference type="InterPro" id="IPR008144">
    <property type="entry name" value="Guanylate_kin-like_dom"/>
</dbReference>